<keyword evidence="10" id="KW-0503">Monooxygenase</keyword>
<dbReference type="Gene3D" id="1.10.630.10">
    <property type="entry name" value="Cytochrome P450"/>
    <property type="match status" value="1"/>
</dbReference>
<protein>
    <submittedName>
        <fullName evidence="12">Uncharacterized protein</fullName>
    </submittedName>
</protein>
<accession>A0A7J9G823</accession>
<evidence type="ECO:0000256" key="5">
    <source>
        <dbReference type="ARBA" id="ARBA00022692"/>
    </source>
</evidence>
<reference evidence="12 13" key="1">
    <citation type="journal article" date="2019" name="Genome Biol. Evol.">
        <title>Insights into the evolution of the New World diploid cottons (Gossypium, subgenus Houzingenia) based on genome sequencing.</title>
        <authorList>
            <person name="Grover C.E."/>
            <person name="Arick M.A. 2nd"/>
            <person name="Thrash A."/>
            <person name="Conover J.L."/>
            <person name="Sanders W.S."/>
            <person name="Peterson D.G."/>
            <person name="Frelichowski J.E."/>
            <person name="Scheffler J.A."/>
            <person name="Scheffler B.E."/>
            <person name="Wendel J.F."/>
        </authorList>
    </citation>
    <scope>NUCLEOTIDE SEQUENCE [LARGE SCALE GENOMIC DNA]</scope>
    <source>
        <strain evidence="12">0</strain>
        <tissue evidence="12">Leaf</tissue>
    </source>
</reference>
<organism evidence="12 13">
    <name type="scientific">Gossypium harknessii</name>
    <dbReference type="NCBI Taxonomy" id="34285"/>
    <lineage>
        <taxon>Eukaryota</taxon>
        <taxon>Viridiplantae</taxon>
        <taxon>Streptophyta</taxon>
        <taxon>Embryophyta</taxon>
        <taxon>Tracheophyta</taxon>
        <taxon>Spermatophyta</taxon>
        <taxon>Magnoliopsida</taxon>
        <taxon>eudicotyledons</taxon>
        <taxon>Gunneridae</taxon>
        <taxon>Pentapetalae</taxon>
        <taxon>rosids</taxon>
        <taxon>malvids</taxon>
        <taxon>Malvales</taxon>
        <taxon>Malvaceae</taxon>
        <taxon>Malvoideae</taxon>
        <taxon>Gossypium</taxon>
    </lineage>
</organism>
<keyword evidence="4" id="KW-0349">Heme</keyword>
<keyword evidence="7" id="KW-1133">Transmembrane helix</keyword>
<comment type="similarity">
    <text evidence="3">Belongs to the cytochrome P450 family.</text>
</comment>
<gene>
    <name evidence="12" type="ORF">Gohar_017879</name>
</gene>
<evidence type="ECO:0000256" key="3">
    <source>
        <dbReference type="ARBA" id="ARBA00010617"/>
    </source>
</evidence>
<keyword evidence="8" id="KW-0560">Oxidoreductase</keyword>
<name>A0A7J9G823_9ROSI</name>
<evidence type="ECO:0000256" key="9">
    <source>
        <dbReference type="ARBA" id="ARBA00023004"/>
    </source>
</evidence>
<dbReference type="SUPFAM" id="SSF48264">
    <property type="entry name" value="Cytochrome P450"/>
    <property type="match status" value="1"/>
</dbReference>
<dbReference type="PANTHER" id="PTHR47955:SF22">
    <property type="entry name" value="CYTOCHROME P450 83B1-LIKE"/>
    <property type="match status" value="1"/>
</dbReference>
<keyword evidence="6" id="KW-0479">Metal-binding</keyword>
<evidence type="ECO:0000256" key="8">
    <source>
        <dbReference type="ARBA" id="ARBA00023002"/>
    </source>
</evidence>
<dbReference type="EMBL" id="JABFAD010000002">
    <property type="protein sequence ID" value="MBA0793478.1"/>
    <property type="molecule type" value="Genomic_DNA"/>
</dbReference>
<comment type="cofactor">
    <cofactor evidence="1">
        <name>heme</name>
        <dbReference type="ChEBI" id="CHEBI:30413"/>
    </cofactor>
</comment>
<evidence type="ECO:0000313" key="13">
    <source>
        <dbReference type="Proteomes" id="UP000593560"/>
    </source>
</evidence>
<dbReference type="GO" id="GO:0016705">
    <property type="term" value="F:oxidoreductase activity, acting on paired donors, with incorporation or reduction of molecular oxygen"/>
    <property type="evidence" value="ECO:0007669"/>
    <property type="project" value="InterPro"/>
</dbReference>
<dbReference type="PANTHER" id="PTHR47955">
    <property type="entry name" value="CYTOCHROME P450 FAMILY 71 PROTEIN"/>
    <property type="match status" value="1"/>
</dbReference>
<keyword evidence="9" id="KW-0408">Iron</keyword>
<evidence type="ECO:0000256" key="6">
    <source>
        <dbReference type="ARBA" id="ARBA00022723"/>
    </source>
</evidence>
<evidence type="ECO:0000256" key="1">
    <source>
        <dbReference type="ARBA" id="ARBA00001971"/>
    </source>
</evidence>
<dbReference type="GO" id="GO:0005506">
    <property type="term" value="F:iron ion binding"/>
    <property type="evidence" value="ECO:0007669"/>
    <property type="project" value="InterPro"/>
</dbReference>
<comment type="subcellular location">
    <subcellularLocation>
        <location evidence="2">Membrane</location>
        <topology evidence="2">Single-pass membrane protein</topology>
    </subcellularLocation>
</comment>
<keyword evidence="5" id="KW-0812">Transmembrane</keyword>
<keyword evidence="13" id="KW-1185">Reference proteome</keyword>
<proteinExistence type="inferred from homology"/>
<evidence type="ECO:0000256" key="7">
    <source>
        <dbReference type="ARBA" id="ARBA00022989"/>
    </source>
</evidence>
<dbReference type="InterPro" id="IPR036396">
    <property type="entry name" value="Cyt_P450_sf"/>
</dbReference>
<keyword evidence="11" id="KW-0472">Membrane</keyword>
<dbReference type="OrthoDB" id="995807at2759"/>
<evidence type="ECO:0000256" key="2">
    <source>
        <dbReference type="ARBA" id="ARBA00004167"/>
    </source>
</evidence>
<evidence type="ECO:0000256" key="10">
    <source>
        <dbReference type="ARBA" id="ARBA00023033"/>
    </source>
</evidence>
<dbReference type="GO" id="GO:0016020">
    <property type="term" value="C:membrane"/>
    <property type="evidence" value="ECO:0007669"/>
    <property type="project" value="UniProtKB-SubCell"/>
</dbReference>
<dbReference type="GO" id="GO:0020037">
    <property type="term" value="F:heme binding"/>
    <property type="evidence" value="ECO:0007669"/>
    <property type="project" value="InterPro"/>
</dbReference>
<comment type="caution">
    <text evidence="12">The sequence shown here is derived from an EMBL/GenBank/DDBJ whole genome shotgun (WGS) entry which is preliminary data.</text>
</comment>
<dbReference type="AlphaFoldDB" id="A0A7J9G823"/>
<sequence length="71" mass="8468">MAEAVLKTHDLDFCGRPRLRDAMRLSYNALDLAFSPYTDYLKEMRKLCAVHLFSRVQKYRPIREDEIGRLY</sequence>
<dbReference type="GO" id="GO:0004497">
    <property type="term" value="F:monooxygenase activity"/>
    <property type="evidence" value="ECO:0007669"/>
    <property type="project" value="UniProtKB-KW"/>
</dbReference>
<evidence type="ECO:0000313" key="12">
    <source>
        <dbReference type="EMBL" id="MBA0793478.1"/>
    </source>
</evidence>
<evidence type="ECO:0000256" key="11">
    <source>
        <dbReference type="ARBA" id="ARBA00023136"/>
    </source>
</evidence>
<dbReference type="Proteomes" id="UP000593560">
    <property type="component" value="Unassembled WGS sequence"/>
</dbReference>
<evidence type="ECO:0000256" key="4">
    <source>
        <dbReference type="ARBA" id="ARBA00022617"/>
    </source>
</evidence>